<keyword evidence="2" id="KW-1185">Reference proteome</keyword>
<protein>
    <submittedName>
        <fullName evidence="1">Uncharacterized protein</fullName>
    </submittedName>
</protein>
<dbReference type="EMBL" id="RCHU02000018">
    <property type="protein sequence ID" value="KAL3566898.1"/>
    <property type="molecule type" value="Genomic_DNA"/>
</dbReference>
<comment type="caution">
    <text evidence="1">The sequence shown here is derived from an EMBL/GenBank/DDBJ whole genome shotgun (WGS) entry which is preliminary data.</text>
</comment>
<dbReference type="Proteomes" id="UP000309997">
    <property type="component" value="Unassembled WGS sequence"/>
</dbReference>
<proteinExistence type="predicted"/>
<evidence type="ECO:0000313" key="1">
    <source>
        <dbReference type="EMBL" id="KAL3566898.1"/>
    </source>
</evidence>
<gene>
    <name evidence="1" type="ORF">D5086_032313</name>
</gene>
<reference evidence="1 2" key="1">
    <citation type="journal article" date="2024" name="Plant Biotechnol. J.">
        <title>Genome and CRISPR/Cas9 system of a widespread forest tree (Populus alba) in the world.</title>
        <authorList>
            <person name="Liu Y.J."/>
            <person name="Jiang P.F."/>
            <person name="Han X.M."/>
            <person name="Li X.Y."/>
            <person name="Wang H.M."/>
            <person name="Wang Y.J."/>
            <person name="Wang X.X."/>
            <person name="Zeng Q.Y."/>
        </authorList>
    </citation>
    <scope>NUCLEOTIDE SEQUENCE [LARGE SCALE GENOMIC DNA]</scope>
    <source>
        <strain evidence="2">cv. PAL-ZL1</strain>
    </source>
</reference>
<name>A0ACC4ALV7_POPAL</name>
<sequence length="252" mass="26689">MEPLMAKSSVENGGNASFCEDNCLLVLELGVGTSGPEAVEGNLGPNKIRLVRIEARAFNIHTAVGGNDWVAKECGHFLKGVVLDVKNSEDQVSVKASTGEIHLICNRVHVPAKGFTIIHTESVTKGTVYLAMEQHTAIHKSVVPHSASYSVTDSIAEKANCHVETITCSSSKAVSSPITETHVSAILSSLPSRTSNGVNARNVPPDSGENTQVSSFIEFVLSVPCSTTNLRARGTMAPSKYTVLLASTTVIF</sequence>
<evidence type="ECO:0000313" key="2">
    <source>
        <dbReference type="Proteomes" id="UP000309997"/>
    </source>
</evidence>
<accession>A0ACC4ALV7</accession>
<organism evidence="1 2">
    <name type="scientific">Populus alba</name>
    <name type="common">White poplar</name>
    <dbReference type="NCBI Taxonomy" id="43335"/>
    <lineage>
        <taxon>Eukaryota</taxon>
        <taxon>Viridiplantae</taxon>
        <taxon>Streptophyta</taxon>
        <taxon>Embryophyta</taxon>
        <taxon>Tracheophyta</taxon>
        <taxon>Spermatophyta</taxon>
        <taxon>Magnoliopsida</taxon>
        <taxon>eudicotyledons</taxon>
        <taxon>Gunneridae</taxon>
        <taxon>Pentapetalae</taxon>
        <taxon>rosids</taxon>
        <taxon>fabids</taxon>
        <taxon>Malpighiales</taxon>
        <taxon>Salicaceae</taxon>
        <taxon>Saliceae</taxon>
        <taxon>Populus</taxon>
    </lineage>
</organism>